<comment type="caution">
    <text evidence="5">The sequence shown here is derived from an EMBL/GenBank/DDBJ whole genome shotgun (WGS) entry which is preliminary data.</text>
</comment>
<dbReference type="InterPro" id="IPR001972">
    <property type="entry name" value="Stomatin_HflK_fam"/>
</dbReference>
<evidence type="ECO:0000313" key="5">
    <source>
        <dbReference type="EMBL" id="EDY18772.1"/>
    </source>
</evidence>
<dbReference type="InterPro" id="IPR001107">
    <property type="entry name" value="Band_7"/>
</dbReference>
<evidence type="ECO:0000256" key="3">
    <source>
        <dbReference type="SAM" id="Phobius"/>
    </source>
</evidence>
<dbReference type="eggNOG" id="COG0330">
    <property type="taxonomic scope" value="Bacteria"/>
</dbReference>
<evidence type="ECO:0000256" key="2">
    <source>
        <dbReference type="ARBA" id="ARBA00008164"/>
    </source>
</evidence>
<keyword evidence="6" id="KW-1185">Reference proteome</keyword>
<feature type="domain" description="Band 7" evidence="4">
    <location>
        <begin position="28"/>
        <end position="185"/>
    </location>
</feature>
<keyword evidence="3" id="KW-0812">Transmembrane</keyword>
<dbReference type="PANTHER" id="PTHR10264">
    <property type="entry name" value="BAND 7 PROTEIN-RELATED"/>
    <property type="match status" value="1"/>
</dbReference>
<accession>B4D4H1</accession>
<keyword evidence="3" id="KW-1133">Transmembrane helix</keyword>
<evidence type="ECO:0000256" key="1">
    <source>
        <dbReference type="ARBA" id="ARBA00004167"/>
    </source>
</evidence>
<dbReference type="Gene3D" id="6.10.250.2090">
    <property type="match status" value="1"/>
</dbReference>
<dbReference type="CDD" id="cd13438">
    <property type="entry name" value="SPFH_eoslipins_u2"/>
    <property type="match status" value="1"/>
</dbReference>
<proteinExistence type="inferred from homology"/>
<dbReference type="Proteomes" id="UP000005824">
    <property type="component" value="Unassembled WGS sequence"/>
</dbReference>
<dbReference type="SMART" id="SM00244">
    <property type="entry name" value="PHB"/>
    <property type="match status" value="1"/>
</dbReference>
<reference evidence="5 6" key="1">
    <citation type="journal article" date="2011" name="J. Bacteriol.">
        <title>Genome sequence of Chthoniobacter flavus Ellin428, an aerobic heterotrophic soil bacterium.</title>
        <authorList>
            <person name="Kant R."/>
            <person name="van Passel M.W."/>
            <person name="Palva A."/>
            <person name="Lucas S."/>
            <person name="Lapidus A."/>
            <person name="Glavina Del Rio T."/>
            <person name="Dalin E."/>
            <person name="Tice H."/>
            <person name="Bruce D."/>
            <person name="Goodwin L."/>
            <person name="Pitluck S."/>
            <person name="Larimer F.W."/>
            <person name="Land M.L."/>
            <person name="Hauser L."/>
            <person name="Sangwan P."/>
            <person name="de Vos W.M."/>
            <person name="Janssen P.H."/>
            <person name="Smidt H."/>
        </authorList>
    </citation>
    <scope>NUCLEOTIDE SEQUENCE [LARGE SCALE GENOMIC DNA]</scope>
    <source>
        <strain evidence="5 6">Ellin428</strain>
    </source>
</reference>
<keyword evidence="3" id="KW-0472">Membrane</keyword>
<dbReference type="STRING" id="497964.CfE428DRAFT_3809"/>
<dbReference type="PANTHER" id="PTHR10264:SF19">
    <property type="entry name" value="AT06885P-RELATED"/>
    <property type="match status" value="1"/>
</dbReference>
<dbReference type="InterPro" id="IPR036013">
    <property type="entry name" value="Band_7/SPFH_dom_sf"/>
</dbReference>
<gene>
    <name evidence="5" type="ORF">CfE428DRAFT_3809</name>
</gene>
<organism evidence="5 6">
    <name type="scientific">Chthoniobacter flavus Ellin428</name>
    <dbReference type="NCBI Taxonomy" id="497964"/>
    <lineage>
        <taxon>Bacteria</taxon>
        <taxon>Pseudomonadati</taxon>
        <taxon>Verrucomicrobiota</taxon>
        <taxon>Spartobacteria</taxon>
        <taxon>Chthoniobacterales</taxon>
        <taxon>Chthoniobacteraceae</taxon>
        <taxon>Chthoniobacter</taxon>
    </lineage>
</organism>
<dbReference type="GO" id="GO:0005886">
    <property type="term" value="C:plasma membrane"/>
    <property type="evidence" value="ECO:0007669"/>
    <property type="project" value="InterPro"/>
</dbReference>
<dbReference type="AlphaFoldDB" id="B4D4H1"/>
<dbReference type="EMBL" id="ABVL01000011">
    <property type="protein sequence ID" value="EDY18772.1"/>
    <property type="molecule type" value="Genomic_DNA"/>
</dbReference>
<evidence type="ECO:0000259" key="4">
    <source>
        <dbReference type="SMART" id="SM00244"/>
    </source>
</evidence>
<dbReference type="Gene3D" id="3.30.479.30">
    <property type="entry name" value="Band 7 domain"/>
    <property type="match status" value="1"/>
</dbReference>
<dbReference type="PRINTS" id="PR00721">
    <property type="entry name" value="STOMATIN"/>
</dbReference>
<dbReference type="InterPro" id="IPR043202">
    <property type="entry name" value="Band-7_stomatin-like"/>
</dbReference>
<evidence type="ECO:0000313" key="6">
    <source>
        <dbReference type="Proteomes" id="UP000005824"/>
    </source>
</evidence>
<name>B4D4H1_9BACT</name>
<sequence length="266" mass="28553">MNADFIFLTVSCFIVITLATVVVRARYRREFLVNEGFVGLLYRRGKLVAAFAPGLYARWGTHFRLQCLDRRQVLLAVAGQEVLTADNVAVKLSVVLTTQLVDAAKAVQTADNHTGHIYSATQTAIRTAVAGATLEALLGQRVALGAQLRELVAPAAAALGVQIHAAEVRDVMLPGDLRKAFSETLKARQQGQAALERARGESAALRNLANAARLLEDHPALATLRFLQTLEAAEGRQTLVMNDLAPLLATHKTRGASDPGPSATEN</sequence>
<dbReference type="RefSeq" id="WP_006981134.1">
    <property type="nucleotide sequence ID" value="NZ_ABVL01000011.1"/>
</dbReference>
<feature type="transmembrane region" description="Helical" evidence="3">
    <location>
        <begin position="6"/>
        <end position="23"/>
    </location>
</feature>
<dbReference type="SUPFAM" id="SSF117892">
    <property type="entry name" value="Band 7/SPFH domain"/>
    <property type="match status" value="1"/>
</dbReference>
<comment type="subcellular location">
    <subcellularLocation>
        <location evidence="1">Membrane</location>
        <topology evidence="1">Single-pass membrane protein</topology>
    </subcellularLocation>
</comment>
<dbReference type="InParanoid" id="B4D4H1"/>
<comment type="similarity">
    <text evidence="2">Belongs to the band 7/mec-2 family.</text>
</comment>
<protein>
    <submittedName>
        <fullName evidence="5">Band 7 protein</fullName>
    </submittedName>
</protein>
<dbReference type="Pfam" id="PF01145">
    <property type="entry name" value="Band_7"/>
    <property type="match status" value="1"/>
</dbReference>